<dbReference type="Pfam" id="PF13237">
    <property type="entry name" value="Fer4_10"/>
    <property type="match status" value="1"/>
</dbReference>
<dbReference type="InterPro" id="IPR017896">
    <property type="entry name" value="4Fe4S_Fe-S-bd"/>
</dbReference>
<organism evidence="5">
    <name type="scientific">Proteinivorax tanatarense</name>
    <dbReference type="NCBI Taxonomy" id="1260629"/>
    <lineage>
        <taxon>Bacteria</taxon>
        <taxon>Bacillati</taxon>
        <taxon>Bacillota</taxon>
        <taxon>Clostridia</taxon>
        <taxon>Eubacteriales</taxon>
        <taxon>Proteinivoracaceae</taxon>
        <taxon>Proteinivorax</taxon>
    </lineage>
</organism>
<protein>
    <submittedName>
        <fullName evidence="5">4Fe-4S dicluster domain-containing protein</fullName>
    </submittedName>
</protein>
<sequence length="484" mass="53628">MRKFENKVQEMKYEVLKEVSKAAFMGELERKLTNIPKVIDPGPEPRIRCCIHKERVVTLERIKLALGGSAENNNNIEVIDEACDECFATRYVVTEACRGCLAHRCISACPVGAIEFVHHRAKIDGQKCIECGKCKDVCPYNAIVDVMRPCKRACNVGALSINEEKKAVIDDEKCIQCGACVYQCPFGAIMDKSYITDVIKLLKKADGKNKVYAIMAPAISSQFTYASIGQVVTGIKKLGFHDVIEVALGADMVAVKETEEYAENIEAKDTITSSCCPSFVQYILNEYPQLKDNISTMVSPMIAVSRLIKNLDPDGKVVFIGPCTAKKMEIQQPDLKGDTDFVLTFEELAAMIDSQGIELQKLEEGLLDNASFYGRIFARSGGLTEAVKNIIKEKELEVPFNPISCDGIDECDKTLKKLKFNRCDNTFIEGMACKGGCIGGAASLSHGPKDKREVDKYGKLALEPDTQSSLRVFDVEEIDFHRKF</sequence>
<dbReference type="AlphaFoldDB" id="A0AAU7VKF8"/>
<evidence type="ECO:0000313" key="5">
    <source>
        <dbReference type="EMBL" id="XBX74624.1"/>
    </source>
</evidence>
<dbReference type="Gene3D" id="3.40.950.10">
    <property type="entry name" value="Fe-only Hydrogenase (Larger Subunit), Chain L, domain 3"/>
    <property type="match status" value="1"/>
</dbReference>
<proteinExistence type="predicted"/>
<dbReference type="InterPro" id="IPR050340">
    <property type="entry name" value="Cytosolic_Fe-S_CAF"/>
</dbReference>
<dbReference type="Pfam" id="PF02906">
    <property type="entry name" value="Fe_hyd_lg_C"/>
    <property type="match status" value="1"/>
</dbReference>
<dbReference type="GO" id="GO:0051536">
    <property type="term" value="F:iron-sulfur cluster binding"/>
    <property type="evidence" value="ECO:0007669"/>
    <property type="project" value="UniProtKB-KW"/>
</dbReference>
<keyword evidence="2" id="KW-0408">Iron</keyword>
<dbReference type="SUPFAM" id="SSF53920">
    <property type="entry name" value="Fe-only hydrogenase"/>
    <property type="match status" value="1"/>
</dbReference>
<dbReference type="InterPro" id="IPR009016">
    <property type="entry name" value="Fe_hydrogenase"/>
</dbReference>
<feature type="domain" description="4Fe-4S ferredoxin-type" evidence="4">
    <location>
        <begin position="119"/>
        <end position="149"/>
    </location>
</feature>
<gene>
    <name evidence="5" type="ORF">PRVXT_002675</name>
</gene>
<dbReference type="EMBL" id="CP158367">
    <property type="protein sequence ID" value="XBX74624.1"/>
    <property type="molecule type" value="Genomic_DNA"/>
</dbReference>
<dbReference type="InterPro" id="IPR027631">
    <property type="entry name" value="Mono_FeFe_hydrog"/>
</dbReference>
<feature type="domain" description="4Fe-4S ferredoxin-type" evidence="4">
    <location>
        <begin position="165"/>
        <end position="194"/>
    </location>
</feature>
<dbReference type="GO" id="GO:0046872">
    <property type="term" value="F:metal ion binding"/>
    <property type="evidence" value="ECO:0007669"/>
    <property type="project" value="UniProtKB-KW"/>
</dbReference>
<reference evidence="5" key="1">
    <citation type="journal article" date="2013" name="Extremophiles">
        <title>Proteinivorax tanatarense gen. nov., sp. nov., an anaerobic, haloalkaliphilic, proteolytic bacterium isolated from a decaying algal bloom, and proposal of Proteinivoraceae fam. nov.</title>
        <authorList>
            <person name="Kevbrin V."/>
            <person name="Boltyanskaya Y."/>
            <person name="Zhilina T."/>
            <person name="Kolganova T."/>
            <person name="Lavrentjeva E."/>
            <person name="Kuznetsov B."/>
        </authorList>
    </citation>
    <scope>NUCLEOTIDE SEQUENCE</scope>
    <source>
        <strain evidence="5">Z-910T</strain>
    </source>
</reference>
<dbReference type="NCBIfam" id="TIGR04105">
    <property type="entry name" value="FeFe_hydrog_B1"/>
    <property type="match status" value="1"/>
</dbReference>
<dbReference type="SUPFAM" id="SSF54862">
    <property type="entry name" value="4Fe-4S ferredoxins"/>
    <property type="match status" value="1"/>
</dbReference>
<feature type="domain" description="4Fe-4S ferredoxin-type" evidence="4">
    <location>
        <begin position="88"/>
        <end position="117"/>
    </location>
</feature>
<dbReference type="PROSITE" id="PS00198">
    <property type="entry name" value="4FE4S_FER_1"/>
    <property type="match status" value="1"/>
</dbReference>
<evidence type="ECO:0000259" key="4">
    <source>
        <dbReference type="PROSITE" id="PS51379"/>
    </source>
</evidence>
<dbReference type="Pfam" id="PF00037">
    <property type="entry name" value="Fer4"/>
    <property type="match status" value="1"/>
</dbReference>
<dbReference type="PROSITE" id="PS51379">
    <property type="entry name" value="4FE4S_FER_2"/>
    <property type="match status" value="3"/>
</dbReference>
<evidence type="ECO:0000256" key="1">
    <source>
        <dbReference type="ARBA" id="ARBA00022723"/>
    </source>
</evidence>
<dbReference type="InterPro" id="IPR017900">
    <property type="entry name" value="4Fe4S_Fe_S_CS"/>
</dbReference>
<dbReference type="InterPro" id="IPR004108">
    <property type="entry name" value="Fe_hydrogenase_lsu_C"/>
</dbReference>
<evidence type="ECO:0000256" key="3">
    <source>
        <dbReference type="ARBA" id="ARBA00023014"/>
    </source>
</evidence>
<dbReference type="PANTHER" id="PTHR11615">
    <property type="entry name" value="NITRATE, FORMATE, IRON DEHYDROGENASE"/>
    <property type="match status" value="1"/>
</dbReference>
<evidence type="ECO:0000256" key="2">
    <source>
        <dbReference type="ARBA" id="ARBA00023004"/>
    </source>
</evidence>
<name>A0AAU7VKF8_9FIRM</name>
<dbReference type="Gene3D" id="3.30.70.20">
    <property type="match status" value="2"/>
</dbReference>
<accession>A0AAU7VKF8</accession>
<keyword evidence="3" id="KW-0411">Iron-sulfur</keyword>
<dbReference type="RefSeq" id="WP_350343376.1">
    <property type="nucleotide sequence ID" value="NZ_CP158367.1"/>
</dbReference>
<reference evidence="5" key="2">
    <citation type="submission" date="2024-06" db="EMBL/GenBank/DDBJ databases">
        <authorList>
            <person name="Petrova K.O."/>
            <person name="Toshchakov S.V."/>
            <person name="Boltjanskaja Y.V."/>
            <person name="Kevbrin V."/>
        </authorList>
    </citation>
    <scope>NUCLEOTIDE SEQUENCE</scope>
    <source>
        <strain evidence="5">Z-910T</strain>
    </source>
</reference>
<keyword evidence="1" id="KW-0479">Metal-binding</keyword>